<keyword evidence="7" id="KW-0677">Repeat</keyword>
<dbReference type="CDD" id="cd23509">
    <property type="entry name" value="Gnk2-like"/>
    <property type="match status" value="2"/>
</dbReference>
<evidence type="ECO:0000256" key="17">
    <source>
        <dbReference type="PROSITE-ProRule" id="PRU10141"/>
    </source>
</evidence>
<dbReference type="PROSITE" id="PS50011">
    <property type="entry name" value="PROTEIN_KINASE_DOM"/>
    <property type="match status" value="1"/>
</dbReference>
<dbReference type="PANTHER" id="PTHR27002:SF1050">
    <property type="entry name" value="CYSTEINE-RICH RECEPTOR-LIKE PROTEIN KINASE 5"/>
    <property type="match status" value="1"/>
</dbReference>
<feature type="compositionally biased region" description="Basic and acidic residues" evidence="18">
    <location>
        <begin position="628"/>
        <end position="638"/>
    </location>
</feature>
<dbReference type="InterPro" id="IPR001245">
    <property type="entry name" value="Ser-Thr/Tyr_kinase_cat_dom"/>
</dbReference>
<evidence type="ECO:0000256" key="8">
    <source>
        <dbReference type="ARBA" id="ARBA00022741"/>
    </source>
</evidence>
<dbReference type="OMA" id="LDYRMIQ"/>
<dbReference type="KEGG" id="qlo:115988600"/>
<keyword evidence="4" id="KW-0808">Transferase</keyword>
<proteinExistence type="predicted"/>
<evidence type="ECO:0000256" key="19">
    <source>
        <dbReference type="SAM" id="Phobius"/>
    </source>
</evidence>
<reference evidence="23 24" key="1">
    <citation type="journal article" date="2016" name="G3 (Bethesda)">
        <title>First Draft Assembly and Annotation of the Genome of a California Endemic Oak Quercus lobata Nee (Fagaceae).</title>
        <authorList>
            <person name="Sork V.L."/>
            <person name="Fitz-Gibbon S.T."/>
            <person name="Puiu D."/>
            <person name="Crepeau M."/>
            <person name="Gugger P.F."/>
            <person name="Sherman R."/>
            <person name="Stevens K."/>
            <person name="Langley C.H."/>
            <person name="Pellegrini M."/>
            <person name="Salzberg S.L."/>
        </authorList>
    </citation>
    <scope>NUCLEOTIDE SEQUENCE [LARGE SCALE GENOMIC DNA]</scope>
    <source>
        <strain evidence="23 24">cv. SW786</strain>
    </source>
</reference>
<dbReference type="InterPro" id="IPR002902">
    <property type="entry name" value="GNK2"/>
</dbReference>
<evidence type="ECO:0008006" key="25">
    <source>
        <dbReference type="Google" id="ProtNLM"/>
    </source>
</evidence>
<comment type="catalytic activity">
    <reaction evidence="15">
        <text>L-seryl-[protein] + ATP = O-phospho-L-seryl-[protein] + ADP + H(+)</text>
        <dbReference type="Rhea" id="RHEA:17989"/>
        <dbReference type="Rhea" id="RHEA-COMP:9863"/>
        <dbReference type="Rhea" id="RHEA-COMP:11604"/>
        <dbReference type="ChEBI" id="CHEBI:15378"/>
        <dbReference type="ChEBI" id="CHEBI:29999"/>
        <dbReference type="ChEBI" id="CHEBI:30616"/>
        <dbReference type="ChEBI" id="CHEBI:83421"/>
        <dbReference type="ChEBI" id="CHEBI:456216"/>
    </reaction>
</comment>
<dbReference type="CDD" id="cd14066">
    <property type="entry name" value="STKc_IRAK"/>
    <property type="match status" value="1"/>
</dbReference>
<dbReference type="SUPFAM" id="SSF56112">
    <property type="entry name" value="Protein kinase-like (PK-like)"/>
    <property type="match status" value="1"/>
</dbReference>
<evidence type="ECO:0000313" key="24">
    <source>
        <dbReference type="Proteomes" id="UP000594261"/>
    </source>
</evidence>
<feature type="domain" description="Protein kinase" evidence="21">
    <location>
        <begin position="338"/>
        <end position="614"/>
    </location>
</feature>
<dbReference type="GO" id="GO:0042742">
    <property type="term" value="P:defense response to bacterium"/>
    <property type="evidence" value="ECO:0007669"/>
    <property type="project" value="TreeGrafter"/>
</dbReference>
<dbReference type="PROSITE" id="PS00107">
    <property type="entry name" value="PROTEIN_KINASE_ATP"/>
    <property type="match status" value="1"/>
</dbReference>
<dbReference type="Proteomes" id="UP000594261">
    <property type="component" value="Chromosome 5"/>
</dbReference>
<dbReference type="FunFam" id="1.10.510.10:FF:000129">
    <property type="entry name" value="cysteine-rich receptor-like protein kinase 10"/>
    <property type="match status" value="1"/>
</dbReference>
<feature type="binding site" evidence="17">
    <location>
        <position position="366"/>
    </location>
    <ligand>
        <name>ATP</name>
        <dbReference type="ChEBI" id="CHEBI:30616"/>
    </ligand>
</feature>
<protein>
    <recommendedName>
        <fullName evidence="25">Cysteine-rich receptor-like protein kinase 10</fullName>
    </recommendedName>
</protein>
<feature type="signal peptide" evidence="20">
    <location>
        <begin position="1"/>
        <end position="26"/>
    </location>
</feature>
<evidence type="ECO:0000256" key="18">
    <source>
        <dbReference type="SAM" id="MobiDB-lite"/>
    </source>
</evidence>
<dbReference type="Gene3D" id="1.10.510.10">
    <property type="entry name" value="Transferase(Phosphotransferase) domain 1"/>
    <property type="match status" value="1"/>
</dbReference>
<keyword evidence="9" id="KW-0418">Kinase</keyword>
<gene>
    <name evidence="23" type="primary">LOC115988600</name>
</gene>
<dbReference type="FunFam" id="3.30.200.20:FF:000142">
    <property type="entry name" value="Cysteine-rich receptor-like protein kinase 10"/>
    <property type="match status" value="1"/>
</dbReference>
<keyword evidence="14" id="KW-0325">Glycoprotein</keyword>
<dbReference type="GO" id="GO:0005524">
    <property type="term" value="F:ATP binding"/>
    <property type="evidence" value="ECO:0007669"/>
    <property type="project" value="UniProtKB-UniRule"/>
</dbReference>
<dbReference type="GO" id="GO:0004674">
    <property type="term" value="F:protein serine/threonine kinase activity"/>
    <property type="evidence" value="ECO:0007669"/>
    <property type="project" value="UniProtKB-KW"/>
</dbReference>
<dbReference type="PANTHER" id="PTHR27002">
    <property type="entry name" value="RECEPTOR-LIKE SERINE/THREONINE-PROTEIN KINASE SD1-8"/>
    <property type="match status" value="1"/>
</dbReference>
<evidence type="ECO:0000256" key="10">
    <source>
        <dbReference type="ARBA" id="ARBA00022840"/>
    </source>
</evidence>
<evidence type="ECO:0000256" key="6">
    <source>
        <dbReference type="ARBA" id="ARBA00022729"/>
    </source>
</evidence>
<keyword evidence="6 20" id="KW-0732">Signal</keyword>
<evidence type="ECO:0000256" key="11">
    <source>
        <dbReference type="ARBA" id="ARBA00022989"/>
    </source>
</evidence>
<dbReference type="InterPro" id="IPR038408">
    <property type="entry name" value="GNK2_sf"/>
</dbReference>
<keyword evidence="5 19" id="KW-0812">Transmembrane</keyword>
<dbReference type="AlphaFoldDB" id="A0A7N2R5M0"/>
<evidence type="ECO:0000256" key="4">
    <source>
        <dbReference type="ARBA" id="ARBA00022679"/>
    </source>
</evidence>
<dbReference type="InterPro" id="IPR017441">
    <property type="entry name" value="Protein_kinase_ATP_BS"/>
</dbReference>
<dbReference type="Pfam" id="PF07714">
    <property type="entry name" value="PK_Tyr_Ser-Thr"/>
    <property type="match status" value="1"/>
</dbReference>
<dbReference type="Gene3D" id="3.30.430.20">
    <property type="entry name" value="Gnk2 domain, C-X8-C-X2-C motif"/>
    <property type="match status" value="2"/>
</dbReference>
<dbReference type="Gramene" id="QL05p076414:mrna">
    <property type="protein sequence ID" value="QL05p076414:mrna"/>
    <property type="gene ID" value="QL05p076414"/>
</dbReference>
<evidence type="ECO:0000256" key="20">
    <source>
        <dbReference type="SAM" id="SignalP"/>
    </source>
</evidence>
<dbReference type="PROSITE" id="PS00108">
    <property type="entry name" value="PROTEIN_KINASE_ST"/>
    <property type="match status" value="1"/>
</dbReference>
<comment type="catalytic activity">
    <reaction evidence="16">
        <text>L-threonyl-[protein] + ATP = O-phospho-L-threonyl-[protein] + ADP + H(+)</text>
        <dbReference type="Rhea" id="RHEA:46608"/>
        <dbReference type="Rhea" id="RHEA-COMP:11060"/>
        <dbReference type="Rhea" id="RHEA-COMP:11605"/>
        <dbReference type="ChEBI" id="CHEBI:15378"/>
        <dbReference type="ChEBI" id="CHEBI:30013"/>
        <dbReference type="ChEBI" id="CHEBI:30616"/>
        <dbReference type="ChEBI" id="CHEBI:61977"/>
        <dbReference type="ChEBI" id="CHEBI:456216"/>
    </reaction>
</comment>
<keyword evidence="13" id="KW-0675">Receptor</keyword>
<feature type="chain" id="PRO_5029565918" description="Cysteine-rich receptor-like protein kinase 10" evidence="20">
    <location>
        <begin position="27"/>
        <end position="664"/>
    </location>
</feature>
<feature type="domain" description="Gnk2-homologous" evidence="22">
    <location>
        <begin position="35"/>
        <end position="143"/>
    </location>
</feature>
<accession>A0A7N2R5M0</accession>
<dbReference type="InterPro" id="IPR011009">
    <property type="entry name" value="Kinase-like_dom_sf"/>
</dbReference>
<reference evidence="23" key="2">
    <citation type="submission" date="2021-01" db="UniProtKB">
        <authorList>
            <consortium name="EnsemblPlants"/>
        </authorList>
    </citation>
    <scope>IDENTIFICATION</scope>
</reference>
<evidence type="ECO:0000256" key="15">
    <source>
        <dbReference type="ARBA" id="ARBA00047558"/>
    </source>
</evidence>
<evidence type="ECO:0000259" key="21">
    <source>
        <dbReference type="PROSITE" id="PS50011"/>
    </source>
</evidence>
<dbReference type="GeneID" id="115988600"/>
<evidence type="ECO:0000256" key="14">
    <source>
        <dbReference type="ARBA" id="ARBA00023180"/>
    </source>
</evidence>
<dbReference type="Gene3D" id="3.30.200.20">
    <property type="entry name" value="Phosphorylase Kinase, domain 1"/>
    <property type="match status" value="1"/>
</dbReference>
<keyword evidence="3" id="KW-0597">Phosphoprotein</keyword>
<dbReference type="InParanoid" id="A0A7N2R5M0"/>
<keyword evidence="8 17" id="KW-0547">Nucleotide-binding</keyword>
<evidence type="ECO:0000259" key="22">
    <source>
        <dbReference type="PROSITE" id="PS51473"/>
    </source>
</evidence>
<keyword evidence="2" id="KW-0723">Serine/threonine-protein kinase</keyword>
<dbReference type="EMBL" id="LRBV02000005">
    <property type="status" value="NOT_ANNOTATED_CDS"/>
    <property type="molecule type" value="Genomic_DNA"/>
</dbReference>
<dbReference type="OrthoDB" id="4062651at2759"/>
<dbReference type="FunFam" id="3.30.430.20:FF:000012">
    <property type="entry name" value="Cysteine-rich receptor-like protein kinase 25"/>
    <property type="match status" value="1"/>
</dbReference>
<evidence type="ECO:0000256" key="2">
    <source>
        <dbReference type="ARBA" id="ARBA00022527"/>
    </source>
</evidence>
<evidence type="ECO:0000256" key="5">
    <source>
        <dbReference type="ARBA" id="ARBA00022692"/>
    </source>
</evidence>
<dbReference type="FunFam" id="3.30.430.20:FF:000013">
    <property type="entry name" value="Cysteine-rich RLK (RECEPTOR-like protein kinase) 23"/>
    <property type="match status" value="1"/>
</dbReference>
<evidence type="ECO:0000256" key="3">
    <source>
        <dbReference type="ARBA" id="ARBA00022553"/>
    </source>
</evidence>
<feature type="domain" description="Gnk2-homologous" evidence="22">
    <location>
        <begin position="149"/>
        <end position="257"/>
    </location>
</feature>
<feature type="transmembrane region" description="Helical" evidence="19">
    <location>
        <begin position="284"/>
        <end position="305"/>
    </location>
</feature>
<dbReference type="PROSITE" id="PS51473">
    <property type="entry name" value="GNK2"/>
    <property type="match status" value="2"/>
</dbReference>
<keyword evidence="24" id="KW-1185">Reference proteome</keyword>
<dbReference type="EnsemblPlants" id="QL05p076414:mrna">
    <property type="protein sequence ID" value="QL05p076414:mrna"/>
    <property type="gene ID" value="QL05p076414"/>
</dbReference>
<feature type="region of interest" description="Disordered" evidence="18">
    <location>
        <begin position="627"/>
        <end position="651"/>
    </location>
</feature>
<evidence type="ECO:0000256" key="16">
    <source>
        <dbReference type="ARBA" id="ARBA00047951"/>
    </source>
</evidence>
<dbReference type="SMART" id="SM00220">
    <property type="entry name" value="S_TKc"/>
    <property type="match status" value="1"/>
</dbReference>
<organism evidence="23 24">
    <name type="scientific">Quercus lobata</name>
    <name type="common">Valley oak</name>
    <dbReference type="NCBI Taxonomy" id="97700"/>
    <lineage>
        <taxon>Eukaryota</taxon>
        <taxon>Viridiplantae</taxon>
        <taxon>Streptophyta</taxon>
        <taxon>Embryophyta</taxon>
        <taxon>Tracheophyta</taxon>
        <taxon>Spermatophyta</taxon>
        <taxon>Magnoliopsida</taxon>
        <taxon>eudicotyledons</taxon>
        <taxon>Gunneridae</taxon>
        <taxon>Pentapetalae</taxon>
        <taxon>rosids</taxon>
        <taxon>fabids</taxon>
        <taxon>Fagales</taxon>
        <taxon>Fagaceae</taxon>
        <taxon>Quercus</taxon>
    </lineage>
</organism>
<dbReference type="InterPro" id="IPR000719">
    <property type="entry name" value="Prot_kinase_dom"/>
</dbReference>
<evidence type="ECO:0000256" key="1">
    <source>
        <dbReference type="ARBA" id="ARBA00004167"/>
    </source>
</evidence>
<evidence type="ECO:0000313" key="23">
    <source>
        <dbReference type="EnsemblPlants" id="QL05p076414:mrna"/>
    </source>
</evidence>
<feature type="compositionally biased region" description="Polar residues" evidence="18">
    <location>
        <begin position="639"/>
        <end position="651"/>
    </location>
</feature>
<dbReference type="InterPro" id="IPR008271">
    <property type="entry name" value="Ser/Thr_kinase_AS"/>
</dbReference>
<keyword evidence="10 17" id="KW-0067">ATP-binding</keyword>
<dbReference type="RefSeq" id="XP_030968023.1">
    <property type="nucleotide sequence ID" value="XM_031112163.1"/>
</dbReference>
<dbReference type="GO" id="GO:0005886">
    <property type="term" value="C:plasma membrane"/>
    <property type="evidence" value="ECO:0007669"/>
    <property type="project" value="TreeGrafter"/>
</dbReference>
<evidence type="ECO:0000256" key="7">
    <source>
        <dbReference type="ARBA" id="ARBA00022737"/>
    </source>
</evidence>
<keyword evidence="11 19" id="KW-1133">Transmembrane helix</keyword>
<dbReference type="Pfam" id="PF01657">
    <property type="entry name" value="Stress-antifung"/>
    <property type="match status" value="2"/>
</dbReference>
<evidence type="ECO:0000256" key="12">
    <source>
        <dbReference type="ARBA" id="ARBA00023136"/>
    </source>
</evidence>
<comment type="subcellular location">
    <subcellularLocation>
        <location evidence="1">Membrane</location>
        <topology evidence="1">Single-pass membrane protein</topology>
    </subcellularLocation>
</comment>
<evidence type="ECO:0000256" key="13">
    <source>
        <dbReference type="ARBA" id="ARBA00023170"/>
    </source>
</evidence>
<name>A0A7N2R5M0_QUELO</name>
<keyword evidence="12 19" id="KW-0472">Membrane</keyword>
<sequence length="664" mass="74461">MIMGEPSINFWMTLLVLSLLIVSFHSRSRIEAVPTYSDHSCPNTSTFTINTPYQSNLNHLLAYLSSNATRDIEFYNATASATTTGSVDDTVYGLYLCRGDMSPDVCRACVAGATKDLIVRCPVEKVAVGWYEECMLRYSNRYIFSSMASDPSDYNWGLLNVSEPDRFDQLVQATMNDLATKLSNVNTGAKKFGTKEATFTAFETLYTLAQCTPDLSGADCYRCLKIAIASLPSCCSGKQLGLVQSPSCNVKYAVSPFYQIPNEQLDPESPITPKGKGQISLQTIVVVVASISVSAMLFVTGYCYLRRKQKKKYNVNQEENVESLQFDFATIEAATDKFSDDNRLGEGGFGVVYKGILSNGQEIAVKRLSQSSRQGSKEFKNEVVMVAKLQHRNLVRLLGFCLEKEEKILVYEFVPNKSLDYFLCDPKRREQLGWSTRYKIIKGIARGILYLHEDSRLKVIHRDLKASNILLDQDMNPKISDFGMAKIFGVNQTQGNTNRIVGTFGYMSPEYAMFGQFSLKSDVYSLGVLILEIISGQKNSSFCQENSTEDLLSYAWKHWRDETPLELLDPTLGDSYARDEVIRSLHIGLHCVQDNPADRPTMATVVLTLNSDFVTLPLPQRPAYFFRSRTEDNKRSNELESNQSTSKSISYSANEASITELYPR</sequence>
<evidence type="ECO:0000256" key="9">
    <source>
        <dbReference type="ARBA" id="ARBA00022777"/>
    </source>
</evidence>